<evidence type="ECO:0000256" key="2">
    <source>
        <dbReference type="ARBA" id="ARBA00022695"/>
    </source>
</evidence>
<evidence type="ECO:0000313" key="10">
    <source>
        <dbReference type="Proteomes" id="UP001152795"/>
    </source>
</evidence>
<dbReference type="InterPro" id="IPR041373">
    <property type="entry name" value="RT_RNaseH"/>
</dbReference>
<keyword evidence="4" id="KW-0255">Endonuclease</keyword>
<dbReference type="Gene3D" id="3.30.70.270">
    <property type="match status" value="1"/>
</dbReference>
<dbReference type="Pfam" id="PF17917">
    <property type="entry name" value="RT_RNaseH"/>
    <property type="match status" value="1"/>
</dbReference>
<keyword evidence="2" id="KW-0548">Nucleotidyltransferase</keyword>
<dbReference type="InterPro" id="IPR000477">
    <property type="entry name" value="RT_dom"/>
</dbReference>
<keyword evidence="10" id="KW-1185">Reference proteome</keyword>
<dbReference type="PANTHER" id="PTHR37984">
    <property type="entry name" value="PROTEIN CBG26694"/>
    <property type="match status" value="1"/>
</dbReference>
<keyword evidence="3" id="KW-0540">Nuclease</keyword>
<dbReference type="GO" id="GO:0016787">
    <property type="term" value="F:hydrolase activity"/>
    <property type="evidence" value="ECO:0007669"/>
    <property type="project" value="UniProtKB-KW"/>
</dbReference>
<dbReference type="CDD" id="cd09274">
    <property type="entry name" value="RNase_HI_RT_Ty3"/>
    <property type="match status" value="1"/>
</dbReference>
<evidence type="ECO:0000259" key="7">
    <source>
        <dbReference type="Pfam" id="PF00078"/>
    </source>
</evidence>
<evidence type="ECO:0000313" key="9">
    <source>
        <dbReference type="EMBL" id="CAB3999023.1"/>
    </source>
</evidence>
<feature type="domain" description="Reverse transcriptase RNase H-like" evidence="8">
    <location>
        <begin position="198"/>
        <end position="298"/>
    </location>
</feature>
<keyword evidence="1" id="KW-0808">Transferase</keyword>
<dbReference type="EMBL" id="CACRXK020003496">
    <property type="protein sequence ID" value="CAB3999023.1"/>
    <property type="molecule type" value="Genomic_DNA"/>
</dbReference>
<dbReference type="SUPFAM" id="SSF56672">
    <property type="entry name" value="DNA/RNA polymerases"/>
    <property type="match status" value="1"/>
</dbReference>
<dbReference type="InterPro" id="IPR043502">
    <property type="entry name" value="DNA/RNA_pol_sf"/>
</dbReference>
<comment type="caution">
    <text evidence="9">The sequence shown here is derived from an EMBL/GenBank/DDBJ whole genome shotgun (WGS) entry which is preliminary data.</text>
</comment>
<dbReference type="Gene3D" id="3.10.20.370">
    <property type="match status" value="1"/>
</dbReference>
<keyword evidence="5" id="KW-0378">Hydrolase</keyword>
<dbReference type="GO" id="GO:0004519">
    <property type="term" value="F:endonuclease activity"/>
    <property type="evidence" value="ECO:0007669"/>
    <property type="project" value="UniProtKB-KW"/>
</dbReference>
<keyword evidence="6" id="KW-0695">RNA-directed DNA polymerase</keyword>
<dbReference type="Gene3D" id="3.10.10.10">
    <property type="entry name" value="HIV Type 1 Reverse Transcriptase, subunit A, domain 1"/>
    <property type="match status" value="1"/>
</dbReference>
<evidence type="ECO:0000259" key="8">
    <source>
        <dbReference type="Pfam" id="PF17917"/>
    </source>
</evidence>
<name>A0A7D9I6W6_PARCT</name>
<evidence type="ECO:0000256" key="3">
    <source>
        <dbReference type="ARBA" id="ARBA00022722"/>
    </source>
</evidence>
<accession>A0A7D9I6W6</accession>
<organism evidence="9 10">
    <name type="scientific">Paramuricea clavata</name>
    <name type="common">Red gorgonian</name>
    <name type="synonym">Violescent sea-whip</name>
    <dbReference type="NCBI Taxonomy" id="317549"/>
    <lineage>
        <taxon>Eukaryota</taxon>
        <taxon>Metazoa</taxon>
        <taxon>Cnidaria</taxon>
        <taxon>Anthozoa</taxon>
        <taxon>Octocorallia</taxon>
        <taxon>Malacalcyonacea</taxon>
        <taxon>Plexauridae</taxon>
        <taxon>Paramuricea</taxon>
    </lineage>
</organism>
<dbReference type="AlphaFoldDB" id="A0A7D9I6W6"/>
<dbReference type="InterPro" id="IPR043128">
    <property type="entry name" value="Rev_trsase/Diguanyl_cyclase"/>
</dbReference>
<dbReference type="GO" id="GO:0003964">
    <property type="term" value="F:RNA-directed DNA polymerase activity"/>
    <property type="evidence" value="ECO:0007669"/>
    <property type="project" value="UniProtKB-KW"/>
</dbReference>
<reference evidence="9" key="1">
    <citation type="submission" date="2020-04" db="EMBL/GenBank/DDBJ databases">
        <authorList>
            <person name="Alioto T."/>
            <person name="Alioto T."/>
            <person name="Gomez Garrido J."/>
        </authorList>
    </citation>
    <scope>NUCLEOTIDE SEQUENCE</scope>
    <source>
        <strain evidence="9">A484AB</strain>
    </source>
</reference>
<dbReference type="CDD" id="cd01647">
    <property type="entry name" value="RT_LTR"/>
    <property type="match status" value="1"/>
</dbReference>
<dbReference type="Proteomes" id="UP001152795">
    <property type="component" value="Unassembled WGS sequence"/>
</dbReference>
<dbReference type="InterPro" id="IPR050951">
    <property type="entry name" value="Retrovirus_Pol_polyprotein"/>
</dbReference>
<dbReference type="PANTHER" id="PTHR37984:SF11">
    <property type="entry name" value="INTEGRASE CATALYTIC DOMAIN-CONTAINING PROTEIN"/>
    <property type="match status" value="1"/>
</dbReference>
<protein>
    <submittedName>
        <fullName evidence="9">Uncharacterized protein</fullName>
    </submittedName>
</protein>
<dbReference type="FunFam" id="3.10.20.370:FF:000001">
    <property type="entry name" value="Retrovirus-related Pol polyprotein from transposon 17.6-like protein"/>
    <property type="match status" value="1"/>
</dbReference>
<evidence type="ECO:0000256" key="1">
    <source>
        <dbReference type="ARBA" id="ARBA00022679"/>
    </source>
</evidence>
<evidence type="ECO:0000256" key="5">
    <source>
        <dbReference type="ARBA" id="ARBA00022801"/>
    </source>
</evidence>
<feature type="domain" description="Reverse transcriptase" evidence="7">
    <location>
        <begin position="10"/>
        <end position="134"/>
    </location>
</feature>
<proteinExistence type="predicted"/>
<dbReference type="Pfam" id="PF00078">
    <property type="entry name" value="RVT_1"/>
    <property type="match status" value="1"/>
</dbReference>
<evidence type="ECO:0000256" key="4">
    <source>
        <dbReference type="ARBA" id="ARBA00022759"/>
    </source>
</evidence>
<gene>
    <name evidence="9" type="ORF">PACLA_8A028177</name>
</gene>
<dbReference type="OrthoDB" id="10068564at2759"/>
<evidence type="ECO:0000256" key="6">
    <source>
        <dbReference type="ARBA" id="ARBA00022918"/>
    </source>
</evidence>
<sequence length="408" mass="46503">MRRANEAIERERHPIPTIEEVLYELNGSTVYSKLDLKWRFHQVELEDSSRRITTFVTHGGLYRYKRLMFGITSAPEMYQKIVKDVLIGCKGVGRGIEEHGKNLVAVLNRLRECGLTLNANKCQFRLPKLTFFGHDLSCDGVSPNEEKVAAVRDAKPPKNAAEKESQFEWGKAQQQSFATLKDLLTQAETLAYFKNDCETRIIADAGPTGIGAVLTQLQGDSWRVISYASRNLTSVERRYSQTEKEGLALVWACERFKLYVYGRKFELETDHKPLQYIYNTSSKPSARLERWVLRLQGYHFKVVYRPGETNIADALSRLNSKVPKDHSGETVDVVRIIAQESTPVALTAKEVERESEKDPALVSVRHYIRTGNRSECKMPYYSSVKNELCIIGQHHGYAWNKNSDTTSS</sequence>